<dbReference type="RefSeq" id="WP_324614110.1">
    <property type="nucleotide sequence ID" value="NZ_JBHMDI010000052.1"/>
</dbReference>
<gene>
    <name evidence="1" type="ORF">ACFFUA_19755</name>
</gene>
<evidence type="ECO:0000313" key="1">
    <source>
        <dbReference type="EMBL" id="MFB9349658.1"/>
    </source>
</evidence>
<accession>A0ABV5LBX8</accession>
<dbReference type="EMBL" id="JBHMDI010000052">
    <property type="protein sequence ID" value="MFB9349658.1"/>
    <property type="molecule type" value="Genomic_DNA"/>
</dbReference>
<proteinExistence type="predicted"/>
<evidence type="ECO:0000313" key="2">
    <source>
        <dbReference type="Proteomes" id="UP001589753"/>
    </source>
</evidence>
<sequence>MTASSTAAPDMGVYCVPAALADRRAFFRWTAPFRLPTCTVFAAAVIGGRAPAASVGVAVREGRGSLATGAALRCERRAGTDAR</sequence>
<dbReference type="Proteomes" id="UP001589753">
    <property type="component" value="Unassembled WGS sequence"/>
</dbReference>
<comment type="caution">
    <text evidence="1">The sequence shown here is derived from an EMBL/GenBank/DDBJ whole genome shotgun (WGS) entry which is preliminary data.</text>
</comment>
<keyword evidence="2" id="KW-1185">Reference proteome</keyword>
<protein>
    <submittedName>
        <fullName evidence="1">Uncharacterized protein</fullName>
    </submittedName>
</protein>
<name>A0ABV5LBX8_9ACTN</name>
<reference evidence="1 2" key="1">
    <citation type="submission" date="2024-09" db="EMBL/GenBank/DDBJ databases">
        <authorList>
            <person name="Sun Q."/>
            <person name="Mori K."/>
        </authorList>
    </citation>
    <scope>NUCLEOTIDE SEQUENCE [LARGE SCALE GENOMIC DNA]</scope>
    <source>
        <strain evidence="1 2">JCM 9767</strain>
    </source>
</reference>
<organism evidence="1 2">
    <name type="scientific">Streptomyces heliomycini</name>
    <dbReference type="NCBI Taxonomy" id="284032"/>
    <lineage>
        <taxon>Bacteria</taxon>
        <taxon>Bacillati</taxon>
        <taxon>Actinomycetota</taxon>
        <taxon>Actinomycetes</taxon>
        <taxon>Kitasatosporales</taxon>
        <taxon>Streptomycetaceae</taxon>
        <taxon>Streptomyces</taxon>
    </lineage>
</organism>